<evidence type="ECO:0000313" key="4">
    <source>
        <dbReference type="Proteomes" id="UP000636479"/>
    </source>
</evidence>
<sequence>MHSHNIAHRDPCLLNLMMDPSEVVPEGSHFANTHRNRMGEDHYEWRDRCLVHPPVAYYFIDFELSEYYPNGAQTAQSIGIYGQDRTAPELSDTTPYNPFKVDVYQLGNTFVELSERYPIIPTIFGSLLEAMTHPNPDERPTASEAVHRLEKICSDLSPEELGEKLVYVLDTEGYDSGESVSEYELFSASSSDESDDGINAAPDADTKSAQGSEDLLLPPWVQQAPAFDYGKVFPREDSWIDEPWEDSISEYTPDSESPPESITSAILSASESSDIESGIGKDDQSLHSVLKNDDSASDSGSDSDTSSRSQGPQVWPTDQAASLEEEREELPLKITMLEAHERHLVASYDIEEVVGLIMEFYEMLVDMGHWEATELMYAPHTDPPVNAEHALELGYDENAVELMQRLPYVREHDLNEGRRPYPQAHADDGIDLDPGLLPLMLPWRHGWLVLLDTRLGLVRAFLPDDAPEKYALDNVQLVRYGPQPDDPSFTRRLWRRVPGIPATQYFQALIGAYRSLVRLPILHPDRSDPTDTKYVKVKTWDTVLVE</sequence>
<name>A0A8H6W998_9AGAR</name>
<feature type="region of interest" description="Disordered" evidence="1">
    <location>
        <begin position="289"/>
        <end position="321"/>
    </location>
</feature>
<dbReference type="Proteomes" id="UP000636479">
    <property type="component" value="Unassembled WGS sequence"/>
</dbReference>
<keyword evidence="4" id="KW-1185">Reference proteome</keyword>
<dbReference type="InterPro" id="IPR000719">
    <property type="entry name" value="Prot_kinase_dom"/>
</dbReference>
<organism evidence="3 4">
    <name type="scientific">Mycena indigotica</name>
    <dbReference type="NCBI Taxonomy" id="2126181"/>
    <lineage>
        <taxon>Eukaryota</taxon>
        <taxon>Fungi</taxon>
        <taxon>Dikarya</taxon>
        <taxon>Basidiomycota</taxon>
        <taxon>Agaricomycotina</taxon>
        <taxon>Agaricomycetes</taxon>
        <taxon>Agaricomycetidae</taxon>
        <taxon>Agaricales</taxon>
        <taxon>Marasmiineae</taxon>
        <taxon>Mycenaceae</taxon>
        <taxon>Mycena</taxon>
    </lineage>
</organism>
<feature type="compositionally biased region" description="Low complexity" evidence="1">
    <location>
        <begin position="297"/>
        <end position="309"/>
    </location>
</feature>
<dbReference type="GO" id="GO:0005524">
    <property type="term" value="F:ATP binding"/>
    <property type="evidence" value="ECO:0007669"/>
    <property type="project" value="InterPro"/>
</dbReference>
<dbReference type="EMBL" id="JACAZF010000004">
    <property type="protein sequence ID" value="KAF7306393.1"/>
    <property type="molecule type" value="Genomic_DNA"/>
</dbReference>
<gene>
    <name evidence="3" type="ORF">MIND_00430500</name>
</gene>
<evidence type="ECO:0000256" key="1">
    <source>
        <dbReference type="SAM" id="MobiDB-lite"/>
    </source>
</evidence>
<proteinExistence type="predicted"/>
<dbReference type="OrthoDB" id="5987198at2759"/>
<evidence type="ECO:0000313" key="3">
    <source>
        <dbReference type="EMBL" id="KAF7306393.1"/>
    </source>
</evidence>
<dbReference type="GeneID" id="59343636"/>
<comment type="caution">
    <text evidence="3">The sequence shown here is derived from an EMBL/GenBank/DDBJ whole genome shotgun (WGS) entry which is preliminary data.</text>
</comment>
<evidence type="ECO:0000259" key="2">
    <source>
        <dbReference type="PROSITE" id="PS50011"/>
    </source>
</evidence>
<reference evidence="3" key="1">
    <citation type="submission" date="2020-05" db="EMBL/GenBank/DDBJ databases">
        <title>Mycena genomes resolve the evolution of fungal bioluminescence.</title>
        <authorList>
            <person name="Tsai I.J."/>
        </authorList>
    </citation>
    <scope>NUCLEOTIDE SEQUENCE</scope>
    <source>
        <strain evidence="3">171206Taipei</strain>
    </source>
</reference>
<dbReference type="SUPFAM" id="SSF56112">
    <property type="entry name" value="Protein kinase-like (PK-like)"/>
    <property type="match status" value="1"/>
</dbReference>
<dbReference type="InterPro" id="IPR011009">
    <property type="entry name" value="Kinase-like_dom_sf"/>
</dbReference>
<protein>
    <submittedName>
        <fullName evidence="3">Protein kinase domain-containing protein</fullName>
    </submittedName>
</protein>
<dbReference type="PROSITE" id="PS50011">
    <property type="entry name" value="PROTEIN_KINASE_DOM"/>
    <property type="match status" value="1"/>
</dbReference>
<dbReference type="GO" id="GO:0004672">
    <property type="term" value="F:protein kinase activity"/>
    <property type="evidence" value="ECO:0007669"/>
    <property type="project" value="InterPro"/>
</dbReference>
<dbReference type="RefSeq" id="XP_037221412.1">
    <property type="nucleotide sequence ID" value="XM_037361120.1"/>
</dbReference>
<keyword evidence="3" id="KW-0418">Kinase</keyword>
<dbReference type="AlphaFoldDB" id="A0A8H6W998"/>
<feature type="region of interest" description="Disordered" evidence="1">
    <location>
        <begin position="180"/>
        <end position="211"/>
    </location>
</feature>
<keyword evidence="3" id="KW-0808">Transferase</keyword>
<feature type="domain" description="Protein kinase" evidence="2">
    <location>
        <begin position="1"/>
        <end position="221"/>
    </location>
</feature>
<accession>A0A8H6W998</accession>
<dbReference type="Gene3D" id="1.10.510.10">
    <property type="entry name" value="Transferase(Phosphotransferase) domain 1"/>
    <property type="match status" value="1"/>
</dbReference>